<accession>A0A157SQ25</accession>
<dbReference type="STRING" id="288768.SAMEA3906486_04032"/>
<feature type="chain" id="PRO_5007616469" description="Lipoprotein" evidence="1">
    <location>
        <begin position="40"/>
        <end position="399"/>
    </location>
</feature>
<evidence type="ECO:0000256" key="1">
    <source>
        <dbReference type="SAM" id="SignalP"/>
    </source>
</evidence>
<dbReference type="AlphaFoldDB" id="A0A157SQ25"/>
<organism evidence="2 3">
    <name type="scientific">Bordetella ansorpii</name>
    <dbReference type="NCBI Taxonomy" id="288768"/>
    <lineage>
        <taxon>Bacteria</taxon>
        <taxon>Pseudomonadati</taxon>
        <taxon>Pseudomonadota</taxon>
        <taxon>Betaproteobacteria</taxon>
        <taxon>Burkholderiales</taxon>
        <taxon>Alcaligenaceae</taxon>
        <taxon>Bordetella</taxon>
    </lineage>
</organism>
<evidence type="ECO:0000313" key="3">
    <source>
        <dbReference type="Proteomes" id="UP000076848"/>
    </source>
</evidence>
<proteinExistence type="predicted"/>
<dbReference type="PANTHER" id="PTHR35560:SF3">
    <property type="entry name" value="PEPTIDASE S9 PROLYL OLIGOPEPTIDASE CATALYTIC DOMAIN-CONTAINING PROTEIN"/>
    <property type="match status" value="1"/>
</dbReference>
<evidence type="ECO:0008006" key="4">
    <source>
        <dbReference type="Google" id="ProtNLM"/>
    </source>
</evidence>
<reference evidence="2 3" key="1">
    <citation type="submission" date="2016-04" db="EMBL/GenBank/DDBJ databases">
        <authorList>
            <consortium name="Pathogen Informatics"/>
        </authorList>
    </citation>
    <scope>NUCLEOTIDE SEQUENCE [LARGE SCALE GENOMIC DNA]</scope>
    <source>
        <strain evidence="2 3">H050680373</strain>
    </source>
</reference>
<protein>
    <recommendedName>
        <fullName evidence="4">Lipoprotein</fullName>
    </recommendedName>
</protein>
<dbReference type="RefSeq" id="WP_407922740.1">
    <property type="nucleotide sequence ID" value="NZ_FKIF01000007.1"/>
</dbReference>
<evidence type="ECO:0000313" key="2">
    <source>
        <dbReference type="EMBL" id="SAI72263.1"/>
    </source>
</evidence>
<dbReference type="InterPro" id="IPR029058">
    <property type="entry name" value="AB_hydrolase_fold"/>
</dbReference>
<name>A0A157SQ25_9BORD</name>
<dbReference type="Gene3D" id="3.40.50.1820">
    <property type="entry name" value="alpha/beta hydrolase"/>
    <property type="match status" value="1"/>
</dbReference>
<keyword evidence="1" id="KW-0732">Signal</keyword>
<dbReference type="EMBL" id="FKIF01000007">
    <property type="protein sequence ID" value="SAI72263.1"/>
    <property type="molecule type" value="Genomic_DNA"/>
</dbReference>
<dbReference type="PANTHER" id="PTHR35560">
    <property type="entry name" value="BLL0132 PROTEIN"/>
    <property type="match status" value="1"/>
</dbReference>
<sequence>MPQRVFPMLDQPTRAPRRAGALALAAILAAAMAPGAALAAQPLPQDPYIEHLPPPPRAAPKWRRVELGAPGKRYPFPVYASRRLDQPAQLRKVRRVVIVVHDDRRDAARAYESASDLYAGNRDRADDTLVLAPKFPSAVDAGFSGLPAWRRGDWKDGQPSAAQRGRPGPVGAFQVLDDLLRDLSAPGRLPLLHEVVLAGHGSGGQMVQRYAVLNNIDEGLRAAGIAMTYVVSNADSYLYLTPDRARADGRGFARYERGICPTYDQYRYGLDNLPPALGKPDRARLAARYAARSVTYLFGSADNNPEQPGLDKTCGAEAQGATRLARGLNYWRYDTRDSLRVAPLTHRAFEVGNAGHGNADLYGSVCGVQALMGAGAIPAPNAASCTALKGIEPRRAAHP</sequence>
<dbReference type="Proteomes" id="UP000076848">
    <property type="component" value="Unassembled WGS sequence"/>
</dbReference>
<gene>
    <name evidence="2" type="ORF">SAMEA3906486_04032</name>
</gene>
<keyword evidence="3" id="KW-1185">Reference proteome</keyword>
<feature type="signal peptide" evidence="1">
    <location>
        <begin position="1"/>
        <end position="39"/>
    </location>
</feature>